<keyword evidence="10" id="KW-0255">Endonuclease</keyword>
<dbReference type="InterPro" id="IPR001584">
    <property type="entry name" value="Integrase_cat-core"/>
</dbReference>
<dbReference type="GO" id="GO:0003964">
    <property type="term" value="F:RNA-directed DNA polymerase activity"/>
    <property type="evidence" value="ECO:0007669"/>
    <property type="project" value="UniProtKB-KW"/>
</dbReference>
<feature type="domain" description="CCHC-type" evidence="25">
    <location>
        <begin position="252"/>
        <end position="265"/>
    </location>
</feature>
<organism evidence="27 28">
    <name type="scientific">Rhizoctonia solani</name>
    <dbReference type="NCBI Taxonomy" id="456999"/>
    <lineage>
        <taxon>Eukaryota</taxon>
        <taxon>Fungi</taxon>
        <taxon>Dikarya</taxon>
        <taxon>Basidiomycota</taxon>
        <taxon>Agaricomycotina</taxon>
        <taxon>Agaricomycetes</taxon>
        <taxon>Cantharellales</taxon>
        <taxon>Ceratobasidiaceae</taxon>
        <taxon>Rhizoctonia</taxon>
    </lineage>
</organism>
<evidence type="ECO:0000256" key="20">
    <source>
        <dbReference type="ARBA" id="ARBA00023268"/>
    </source>
</evidence>
<dbReference type="InterPro" id="IPR057670">
    <property type="entry name" value="SH3_retrovirus"/>
</dbReference>
<keyword evidence="23" id="KW-0863">Zinc-finger</keyword>
<evidence type="ECO:0000256" key="6">
    <source>
        <dbReference type="ARBA" id="ARBA00022722"/>
    </source>
</evidence>
<dbReference type="EMBL" id="JACYCD010000022">
    <property type="protein sequence ID" value="KAF8713823.1"/>
    <property type="molecule type" value="Genomic_DNA"/>
</dbReference>
<dbReference type="Pfam" id="PF25597">
    <property type="entry name" value="SH3_retrovirus"/>
    <property type="match status" value="1"/>
</dbReference>
<evidence type="ECO:0000313" key="27">
    <source>
        <dbReference type="EMBL" id="KAF8713823.1"/>
    </source>
</evidence>
<dbReference type="CDD" id="cd09272">
    <property type="entry name" value="RNase_HI_RT_Ty1"/>
    <property type="match status" value="1"/>
</dbReference>
<evidence type="ECO:0000256" key="11">
    <source>
        <dbReference type="ARBA" id="ARBA00022801"/>
    </source>
</evidence>
<evidence type="ECO:0000256" key="14">
    <source>
        <dbReference type="ARBA" id="ARBA00022884"/>
    </source>
</evidence>
<dbReference type="InterPro" id="IPR012337">
    <property type="entry name" value="RNaseH-like_sf"/>
</dbReference>
<dbReference type="InterPro" id="IPR054722">
    <property type="entry name" value="PolX-like_BBD"/>
</dbReference>
<dbReference type="InterPro" id="IPR001878">
    <property type="entry name" value="Znf_CCHC"/>
</dbReference>
<protein>
    <submittedName>
        <fullName evidence="27">GAG-pre-integrase domain</fullName>
    </submittedName>
</protein>
<comment type="catalytic activity">
    <reaction evidence="21">
        <text>DNA(n) + a 2'-deoxyribonucleoside 5'-triphosphate = DNA(n+1) + diphosphate</text>
        <dbReference type="Rhea" id="RHEA:22508"/>
        <dbReference type="Rhea" id="RHEA-COMP:17339"/>
        <dbReference type="Rhea" id="RHEA-COMP:17340"/>
        <dbReference type="ChEBI" id="CHEBI:33019"/>
        <dbReference type="ChEBI" id="CHEBI:61560"/>
        <dbReference type="ChEBI" id="CHEBI:173112"/>
        <dbReference type="EC" id="2.7.7.49"/>
    </reaction>
</comment>
<evidence type="ECO:0000256" key="3">
    <source>
        <dbReference type="ARBA" id="ARBA00022612"/>
    </source>
</evidence>
<dbReference type="GO" id="GO:0004190">
    <property type="term" value="F:aspartic-type endopeptidase activity"/>
    <property type="evidence" value="ECO:0007669"/>
    <property type="project" value="UniProtKB-KW"/>
</dbReference>
<sequence>MSTSEKTNTKIYELPKLKDDGSNYNAWKFRQTTVLKLRGLFGVANGTNNLPDSLTKAEQKDTAKVASYKDSIAKWTKRDEDAFAQITLNMEDGAMADVMDTTTSNAAWTRIIERWEGKGVQSLSFLYQQLTLTKILEDDDIATGLNNLLSIASKMKTLGEPVSDLMMAQIMMNALPPTYAIVNTVIQTTNQASAVTPLMVKEAALKEEERRKNGTGITAMFSHLPAKSKSSNAKSSNSNSKNKRRKNKGPACLNCGKSGHSKQECWAPGGGAEGTGPRQKNNAEKQSKDKGKEPANKTESAKVAVTTNDLPPVLYALPAINNQPSNNSWLLDSGASKHMTPHWQWFATYRSLASPIQVRVGNGKQIPATGIGRIFIVMRNRQGGEHEAVMKEVLHVPELHANLMSVQELVNNGTKVAFRKDYGAVLIANQGQGPEIGYARQTDRLYRLNAQVARTEEVAHVGLVEPNDQNERDDAEAHDFVAYAATTTARADLTTWHRRLGHISYEYVLEMIKKDAVKGMDIIGSRSPPQSKCGPCMEGKQTRASFTESQNHASDILKLMHSDLCGPMPIAAIGRYQYFLVTIDDKSRMMFVHILKGKSKYASRFRELKSSIKNLTGKKIKILRTNGGGKFRSEVFENWLKSNGIQHQVTEPYSSQSNGVAKQGIRTINNCQRTIRLDMDMAEHFWGYAVLYAAHLWNVTPKRFLNGRTPEEIFNGKIPDVSRLCIFGCKAWARVPNNKQSKLQARSIECRYLGFAANQKAHGGESRQRIIIEDFDKAEPNAKQVGNKDESKMRTREIDISVSKQENKLVRNEPVIKTNSESETPTASPHQSRAHSPETREPTPEPPARPRRSTQRTCPPERYGARTDEHAKYAYTSVTDEPPKSFKEAMERPDFHLWLAAMIEEIDLITKHGVWKQAACPTDKNVVECRWVLTYKRGPDGKIVCEVASRNLKLLQLNIKTAFLHGDLDEEIYMEQPEGFCDNDGSVWRLVKALYGLKQAARAFYLRLREVLVSIGFTRCETNHAVFWRREGDKLAIILAHVDNMLLAGTPKSYLKDVKVDLAKSFNIVDLGEAQMFVGVKITRDRQLGTLKISQRRYIDNILKQFGMEECKSCVTPMAESPNLPKLDSPSIDRTLYQRGVGSLMYAMISTRPDIAYATGLLAQHAANPGKEHWSALLRVLQYLQGTKDLGIVYDRSKKMELTGFVDADYAGDPHTSRSTTGWTFILAGGSIAWLLRKQPTISLLSTEAEYVAAASAARELLWI</sequence>
<dbReference type="Pfam" id="PF07727">
    <property type="entry name" value="RVT_2"/>
    <property type="match status" value="1"/>
</dbReference>
<evidence type="ECO:0000256" key="12">
    <source>
        <dbReference type="ARBA" id="ARBA00022840"/>
    </source>
</evidence>
<proteinExistence type="predicted"/>
<dbReference type="Pfam" id="PF22936">
    <property type="entry name" value="Pol_BBD"/>
    <property type="match status" value="1"/>
</dbReference>
<dbReference type="GO" id="GO:0006310">
    <property type="term" value="P:DNA recombination"/>
    <property type="evidence" value="ECO:0007669"/>
    <property type="project" value="UniProtKB-KW"/>
</dbReference>
<evidence type="ECO:0000256" key="13">
    <source>
        <dbReference type="ARBA" id="ARBA00022842"/>
    </source>
</evidence>
<keyword evidence="4" id="KW-0645">Protease</keyword>
<keyword evidence="18" id="KW-0917">Virion maturation</keyword>
<dbReference type="InterPro" id="IPR025724">
    <property type="entry name" value="GAG-pre-integrase_dom"/>
</dbReference>
<feature type="compositionally biased region" description="Polar residues" evidence="24">
    <location>
        <begin position="817"/>
        <end position="831"/>
    </location>
</feature>
<evidence type="ECO:0000256" key="17">
    <source>
        <dbReference type="ARBA" id="ARBA00022932"/>
    </source>
</evidence>
<keyword evidence="20" id="KW-0511">Multifunctional enzyme</keyword>
<evidence type="ECO:0000256" key="18">
    <source>
        <dbReference type="ARBA" id="ARBA00023113"/>
    </source>
</evidence>
<dbReference type="GO" id="GO:0008270">
    <property type="term" value="F:zinc ion binding"/>
    <property type="evidence" value="ECO:0007669"/>
    <property type="project" value="UniProtKB-KW"/>
</dbReference>
<keyword evidence="2" id="KW-0815">Transposition</keyword>
<dbReference type="GO" id="GO:0003723">
    <property type="term" value="F:RNA binding"/>
    <property type="evidence" value="ECO:0007669"/>
    <property type="project" value="UniProtKB-KW"/>
</dbReference>
<evidence type="ECO:0000313" key="28">
    <source>
        <dbReference type="Proteomes" id="UP000602905"/>
    </source>
</evidence>
<feature type="compositionally biased region" description="Low complexity" evidence="24">
    <location>
        <begin position="227"/>
        <end position="240"/>
    </location>
</feature>
<keyword evidence="13" id="KW-0460">Magnesium</keyword>
<dbReference type="InterPro" id="IPR036397">
    <property type="entry name" value="RNaseH_sf"/>
</dbReference>
<gene>
    <name evidence="27" type="ORF">RHS03_00656</name>
</gene>
<evidence type="ECO:0000256" key="22">
    <source>
        <dbReference type="ARBA" id="ARBA00049244"/>
    </source>
</evidence>
<keyword evidence="17" id="KW-0239">DNA-directed DNA polymerase</keyword>
<dbReference type="OrthoDB" id="7691805at2759"/>
<keyword evidence="5" id="KW-0548">Nucleotidyltransferase</keyword>
<dbReference type="Gene3D" id="3.30.420.10">
    <property type="entry name" value="Ribonuclease H-like superfamily/Ribonuclease H"/>
    <property type="match status" value="1"/>
</dbReference>
<dbReference type="Pfam" id="PF00665">
    <property type="entry name" value="rve"/>
    <property type="match status" value="1"/>
</dbReference>
<reference evidence="27" key="1">
    <citation type="submission" date="2020-09" db="EMBL/GenBank/DDBJ databases">
        <title>Comparative genome analyses of four rice-infecting Rhizoctonia solani isolates reveal extensive enrichment of homogalacturonan modification genes.</title>
        <authorList>
            <person name="Lee D.-Y."/>
            <person name="Jeon J."/>
            <person name="Kim K.-T."/>
            <person name="Cheong K."/>
            <person name="Song H."/>
            <person name="Choi G."/>
            <person name="Ko J."/>
            <person name="Opiyo S.O."/>
            <person name="Zuo S."/>
            <person name="Madhav S."/>
            <person name="Lee Y.-H."/>
            <person name="Wang G.-L."/>
        </authorList>
    </citation>
    <scope>NUCLEOTIDE SEQUENCE</scope>
    <source>
        <strain evidence="27">AG1-IA WGL</strain>
    </source>
</reference>
<dbReference type="GO" id="GO:0003887">
    <property type="term" value="F:DNA-directed DNA polymerase activity"/>
    <property type="evidence" value="ECO:0007669"/>
    <property type="project" value="UniProtKB-KW"/>
</dbReference>
<keyword evidence="14" id="KW-0694">RNA-binding</keyword>
<evidence type="ECO:0000256" key="23">
    <source>
        <dbReference type="PROSITE-ProRule" id="PRU00047"/>
    </source>
</evidence>
<keyword evidence="6" id="KW-0540">Nuclease</keyword>
<dbReference type="InterPro" id="IPR043502">
    <property type="entry name" value="DNA/RNA_pol_sf"/>
</dbReference>
<dbReference type="AlphaFoldDB" id="A0A8H7LYG7"/>
<feature type="compositionally biased region" description="Basic and acidic residues" evidence="24">
    <location>
        <begin position="281"/>
        <end position="300"/>
    </location>
</feature>
<evidence type="ECO:0000256" key="4">
    <source>
        <dbReference type="ARBA" id="ARBA00022670"/>
    </source>
</evidence>
<comment type="caution">
    <text evidence="27">The sequence shown here is derived from an EMBL/GenBank/DDBJ whole genome shotgun (WGS) entry which is preliminary data.</text>
</comment>
<dbReference type="GO" id="GO:0005524">
    <property type="term" value="F:ATP binding"/>
    <property type="evidence" value="ECO:0007669"/>
    <property type="project" value="UniProtKB-KW"/>
</dbReference>
<comment type="function">
    <text evidence="1">The aspartyl protease (PR) mediates the proteolytic cleavages of the Gag and Gag-Pol polyproteins after assembly of the VLP.</text>
</comment>
<evidence type="ECO:0000259" key="25">
    <source>
        <dbReference type="PROSITE" id="PS50158"/>
    </source>
</evidence>
<feature type="compositionally biased region" description="Basic and acidic residues" evidence="24">
    <location>
        <begin position="781"/>
        <end position="811"/>
    </location>
</feature>
<dbReference type="PANTHER" id="PTHR42648:SF11">
    <property type="entry name" value="TRANSPOSON TY4-P GAG-POL POLYPROTEIN"/>
    <property type="match status" value="1"/>
</dbReference>
<dbReference type="SUPFAM" id="SSF56672">
    <property type="entry name" value="DNA/RNA polymerases"/>
    <property type="match status" value="1"/>
</dbReference>
<keyword evidence="15" id="KW-0229">DNA integration</keyword>
<dbReference type="GO" id="GO:0004519">
    <property type="term" value="F:endonuclease activity"/>
    <property type="evidence" value="ECO:0007669"/>
    <property type="project" value="UniProtKB-KW"/>
</dbReference>
<keyword evidence="12" id="KW-0067">ATP-binding</keyword>
<feature type="non-terminal residue" evidence="27">
    <location>
        <position position="1"/>
    </location>
</feature>
<evidence type="ECO:0000256" key="24">
    <source>
        <dbReference type="SAM" id="MobiDB-lite"/>
    </source>
</evidence>
<evidence type="ECO:0000256" key="5">
    <source>
        <dbReference type="ARBA" id="ARBA00022695"/>
    </source>
</evidence>
<feature type="region of interest" description="Disordered" evidence="24">
    <location>
        <begin position="781"/>
        <end position="885"/>
    </location>
</feature>
<evidence type="ECO:0000256" key="9">
    <source>
        <dbReference type="ARBA" id="ARBA00022750"/>
    </source>
</evidence>
<evidence type="ECO:0000256" key="7">
    <source>
        <dbReference type="ARBA" id="ARBA00022723"/>
    </source>
</evidence>
<accession>A0A8H7LYG7</accession>
<keyword evidence="23" id="KW-0862">Zinc</keyword>
<feature type="region of interest" description="Disordered" evidence="24">
    <location>
        <begin position="209"/>
        <end position="303"/>
    </location>
</feature>
<evidence type="ECO:0000256" key="15">
    <source>
        <dbReference type="ARBA" id="ARBA00022908"/>
    </source>
</evidence>
<evidence type="ECO:0000259" key="26">
    <source>
        <dbReference type="PROSITE" id="PS50994"/>
    </source>
</evidence>
<dbReference type="GO" id="GO:0006508">
    <property type="term" value="P:proteolysis"/>
    <property type="evidence" value="ECO:0007669"/>
    <property type="project" value="UniProtKB-KW"/>
</dbReference>
<dbReference type="Proteomes" id="UP000602905">
    <property type="component" value="Unassembled WGS sequence"/>
</dbReference>
<dbReference type="PANTHER" id="PTHR42648">
    <property type="entry name" value="TRANSPOSASE, PUTATIVE-RELATED"/>
    <property type="match status" value="1"/>
</dbReference>
<name>A0A8H7LYG7_9AGAM</name>
<dbReference type="Pfam" id="PF13976">
    <property type="entry name" value="gag_pre-integrs"/>
    <property type="match status" value="1"/>
</dbReference>
<evidence type="ECO:0000256" key="21">
    <source>
        <dbReference type="ARBA" id="ARBA00048173"/>
    </source>
</evidence>
<comment type="catalytic activity">
    <reaction evidence="22">
        <text>DNA(n) + a 2'-deoxyribonucleoside 5'-triphosphate = DNA(n+1) + diphosphate</text>
        <dbReference type="Rhea" id="RHEA:22508"/>
        <dbReference type="Rhea" id="RHEA-COMP:17339"/>
        <dbReference type="Rhea" id="RHEA-COMP:17340"/>
        <dbReference type="ChEBI" id="CHEBI:33019"/>
        <dbReference type="ChEBI" id="CHEBI:61560"/>
        <dbReference type="ChEBI" id="CHEBI:173112"/>
        <dbReference type="EC" id="2.7.7.7"/>
    </reaction>
</comment>
<dbReference type="GO" id="GO:0032196">
    <property type="term" value="P:transposition"/>
    <property type="evidence" value="ECO:0007669"/>
    <property type="project" value="UniProtKB-KW"/>
</dbReference>
<dbReference type="PROSITE" id="PS50994">
    <property type="entry name" value="INTEGRASE"/>
    <property type="match status" value="1"/>
</dbReference>
<dbReference type="GO" id="GO:0015074">
    <property type="term" value="P:DNA integration"/>
    <property type="evidence" value="ECO:0007669"/>
    <property type="project" value="UniProtKB-KW"/>
</dbReference>
<keyword evidence="9" id="KW-0064">Aspartyl protease</keyword>
<dbReference type="SUPFAM" id="SSF53098">
    <property type="entry name" value="Ribonuclease H-like"/>
    <property type="match status" value="1"/>
</dbReference>
<dbReference type="GO" id="GO:0005634">
    <property type="term" value="C:nucleus"/>
    <property type="evidence" value="ECO:0007669"/>
    <property type="project" value="UniProtKB-ARBA"/>
</dbReference>
<keyword evidence="8" id="KW-0547">Nucleotide-binding</keyword>
<keyword evidence="7" id="KW-0479">Metal-binding</keyword>
<dbReference type="InterPro" id="IPR039537">
    <property type="entry name" value="Retrotran_Ty1/copia-like"/>
</dbReference>
<evidence type="ECO:0000256" key="19">
    <source>
        <dbReference type="ARBA" id="ARBA00023172"/>
    </source>
</evidence>
<dbReference type="InterPro" id="IPR013103">
    <property type="entry name" value="RVT_2"/>
</dbReference>
<evidence type="ECO:0000256" key="2">
    <source>
        <dbReference type="ARBA" id="ARBA00022578"/>
    </source>
</evidence>
<keyword evidence="19" id="KW-0233">DNA recombination</keyword>
<feature type="compositionally biased region" description="Basic and acidic residues" evidence="24">
    <location>
        <begin position="863"/>
        <end position="872"/>
    </location>
</feature>
<evidence type="ECO:0000256" key="16">
    <source>
        <dbReference type="ARBA" id="ARBA00022918"/>
    </source>
</evidence>
<dbReference type="Pfam" id="PF14223">
    <property type="entry name" value="Retrotran_gag_2"/>
    <property type="match status" value="1"/>
</dbReference>
<evidence type="ECO:0000256" key="10">
    <source>
        <dbReference type="ARBA" id="ARBA00022759"/>
    </source>
</evidence>
<evidence type="ECO:0000256" key="8">
    <source>
        <dbReference type="ARBA" id="ARBA00022741"/>
    </source>
</evidence>
<feature type="domain" description="Integrase catalytic" evidence="26">
    <location>
        <begin position="550"/>
        <end position="718"/>
    </location>
</feature>
<keyword evidence="11" id="KW-0378">Hydrolase</keyword>
<dbReference type="PROSITE" id="PS50158">
    <property type="entry name" value="ZF_CCHC"/>
    <property type="match status" value="1"/>
</dbReference>
<keyword evidence="16" id="KW-0695">RNA-directed DNA polymerase</keyword>
<keyword evidence="17" id="KW-0808">Transferase</keyword>
<evidence type="ECO:0000256" key="1">
    <source>
        <dbReference type="ARBA" id="ARBA00002180"/>
    </source>
</evidence>
<keyword evidence="3" id="KW-1188">Viral release from host cell</keyword>